<name>A0A5C5S0C0_9ACTN</name>
<dbReference type="SUPFAM" id="SSF53597">
    <property type="entry name" value="Dihydrofolate reductase-like"/>
    <property type="match status" value="1"/>
</dbReference>
<feature type="domain" description="Bacterial bifunctional deaminase-reductase C-terminal" evidence="1">
    <location>
        <begin position="4"/>
        <end position="176"/>
    </location>
</feature>
<dbReference type="RefSeq" id="WP_146487792.1">
    <property type="nucleotide sequence ID" value="NZ_VIGX01000007.1"/>
</dbReference>
<evidence type="ECO:0000313" key="3">
    <source>
        <dbReference type="Proteomes" id="UP000319375"/>
    </source>
</evidence>
<dbReference type="EMBL" id="VIGX01000007">
    <property type="protein sequence ID" value="TWS28332.1"/>
    <property type="molecule type" value="Genomic_DNA"/>
</dbReference>
<dbReference type="Proteomes" id="UP000319375">
    <property type="component" value="Unassembled WGS sequence"/>
</dbReference>
<dbReference type="InterPro" id="IPR050765">
    <property type="entry name" value="Riboflavin_Biosynth_HTPR"/>
</dbReference>
<sequence length="191" mass="20522">MARLIYPTNISLDGYIEDENGDFAWLPGDDDVFAAHTDLIRSAGTLLYGRRLYETMSAWETDPALADRSPAAAEFAAGWRASRKVVYSTTLTAPSTTQTRIERAFDPDEVRELKSAGDHDLLVGGADLAAQALAAGLVDEVRLFVLPLAVGGGKSGLPIGARVDLDLIDHHPFSSGVIALRYRPRSAPAGR</sequence>
<keyword evidence="3" id="KW-1185">Reference proteome</keyword>
<dbReference type="GO" id="GO:0009231">
    <property type="term" value="P:riboflavin biosynthetic process"/>
    <property type="evidence" value="ECO:0007669"/>
    <property type="project" value="InterPro"/>
</dbReference>
<dbReference type="Gene3D" id="3.40.430.10">
    <property type="entry name" value="Dihydrofolate Reductase, subunit A"/>
    <property type="match status" value="1"/>
</dbReference>
<dbReference type="GO" id="GO:0008703">
    <property type="term" value="F:5-amino-6-(5-phosphoribosylamino)uracil reductase activity"/>
    <property type="evidence" value="ECO:0007669"/>
    <property type="project" value="InterPro"/>
</dbReference>
<organism evidence="2 3">
    <name type="scientific">Tsukamurella conjunctivitidis</name>
    <dbReference type="NCBI Taxonomy" id="2592068"/>
    <lineage>
        <taxon>Bacteria</taxon>
        <taxon>Bacillati</taxon>
        <taxon>Actinomycetota</taxon>
        <taxon>Actinomycetes</taxon>
        <taxon>Mycobacteriales</taxon>
        <taxon>Tsukamurellaceae</taxon>
        <taxon>Tsukamurella</taxon>
    </lineage>
</organism>
<dbReference type="OrthoDB" id="7949219at2"/>
<comment type="caution">
    <text evidence="2">The sequence shown here is derived from an EMBL/GenBank/DDBJ whole genome shotgun (WGS) entry which is preliminary data.</text>
</comment>
<reference evidence="2 3" key="1">
    <citation type="submission" date="2019-06" db="EMBL/GenBank/DDBJ databases">
        <title>Tsukamurella conjunctivitidis sp. nov., Tsukamurella assacharolytica sp. nov. and Tsukamurella sputae sp. nov. isolated from patients with conjunctivitis, bacteraemia (lymphoma) and respiratory infection (sputum) in Hong Kong.</title>
        <authorList>
            <person name="Teng J.L.L."/>
            <person name="Lee H.H."/>
            <person name="Fong J.Y.H."/>
            <person name="Fok K.M.N."/>
            <person name="Lau S.K.P."/>
            <person name="Woo P.C.Y."/>
        </authorList>
    </citation>
    <scope>NUCLEOTIDE SEQUENCE [LARGE SCALE GENOMIC DNA]</scope>
    <source>
        <strain evidence="2 3">HKU72</strain>
    </source>
</reference>
<dbReference type="AlphaFoldDB" id="A0A5C5S0C0"/>
<gene>
    <name evidence="2" type="ORF">FK530_14795</name>
</gene>
<protein>
    <submittedName>
        <fullName evidence="2">Deaminase</fullName>
    </submittedName>
</protein>
<evidence type="ECO:0000313" key="2">
    <source>
        <dbReference type="EMBL" id="TWS28332.1"/>
    </source>
</evidence>
<dbReference type="InterPro" id="IPR002734">
    <property type="entry name" value="RibDG_C"/>
</dbReference>
<evidence type="ECO:0000259" key="1">
    <source>
        <dbReference type="Pfam" id="PF01872"/>
    </source>
</evidence>
<accession>A0A5C5S0C0</accession>
<dbReference type="InterPro" id="IPR024072">
    <property type="entry name" value="DHFR-like_dom_sf"/>
</dbReference>
<dbReference type="PANTHER" id="PTHR38011">
    <property type="entry name" value="DIHYDROFOLATE REDUCTASE FAMILY PROTEIN (AFU_ORTHOLOGUE AFUA_8G06820)"/>
    <property type="match status" value="1"/>
</dbReference>
<dbReference type="PANTHER" id="PTHR38011:SF11">
    <property type="entry name" value="2,5-DIAMINO-6-RIBOSYLAMINO-4(3H)-PYRIMIDINONE 5'-PHOSPHATE REDUCTASE"/>
    <property type="match status" value="1"/>
</dbReference>
<dbReference type="Pfam" id="PF01872">
    <property type="entry name" value="RibD_C"/>
    <property type="match status" value="1"/>
</dbReference>
<proteinExistence type="predicted"/>